<dbReference type="AlphaFoldDB" id="A0A0S3R2K1"/>
<dbReference type="EMBL" id="AP015034">
    <property type="protein sequence ID" value="BAT74743.1"/>
    <property type="molecule type" value="Genomic_DNA"/>
</dbReference>
<feature type="region of interest" description="Disordered" evidence="1">
    <location>
        <begin position="1"/>
        <end position="24"/>
    </location>
</feature>
<gene>
    <name evidence="2" type="primary">Vigan.01G249000</name>
    <name evidence="2" type="ORF">VIGAN_01249000</name>
</gene>
<name>A0A0S3R2K1_PHAAN</name>
<proteinExistence type="predicted"/>
<accession>A0A0S3R2K1</accession>
<sequence>MRWQQEPKGSSRMSKAWSSIQQGASHIQHTVQGLHWVKKSKGSSSKRRIYTSSFNEELRPAQQPSRSRGCVQQSESFVQHAQQQHLERAHGELILEQLWCAHEIRSVTT</sequence>
<keyword evidence="3" id="KW-1185">Reference proteome</keyword>
<evidence type="ECO:0000313" key="3">
    <source>
        <dbReference type="Proteomes" id="UP000291084"/>
    </source>
</evidence>
<evidence type="ECO:0000313" key="2">
    <source>
        <dbReference type="EMBL" id="BAT74743.1"/>
    </source>
</evidence>
<protein>
    <submittedName>
        <fullName evidence="2">Uncharacterized protein</fullName>
    </submittedName>
</protein>
<organism evidence="2 3">
    <name type="scientific">Vigna angularis var. angularis</name>
    <dbReference type="NCBI Taxonomy" id="157739"/>
    <lineage>
        <taxon>Eukaryota</taxon>
        <taxon>Viridiplantae</taxon>
        <taxon>Streptophyta</taxon>
        <taxon>Embryophyta</taxon>
        <taxon>Tracheophyta</taxon>
        <taxon>Spermatophyta</taxon>
        <taxon>Magnoliopsida</taxon>
        <taxon>eudicotyledons</taxon>
        <taxon>Gunneridae</taxon>
        <taxon>Pentapetalae</taxon>
        <taxon>rosids</taxon>
        <taxon>fabids</taxon>
        <taxon>Fabales</taxon>
        <taxon>Fabaceae</taxon>
        <taxon>Papilionoideae</taxon>
        <taxon>50 kb inversion clade</taxon>
        <taxon>NPAAA clade</taxon>
        <taxon>indigoferoid/millettioid clade</taxon>
        <taxon>Phaseoleae</taxon>
        <taxon>Vigna</taxon>
    </lineage>
</organism>
<evidence type="ECO:0000256" key="1">
    <source>
        <dbReference type="SAM" id="MobiDB-lite"/>
    </source>
</evidence>
<reference evidence="2 3" key="1">
    <citation type="journal article" date="2015" name="Sci. Rep.">
        <title>The power of single molecule real-time sequencing technology in the de novo assembly of a eukaryotic genome.</title>
        <authorList>
            <person name="Sakai H."/>
            <person name="Naito K."/>
            <person name="Ogiso-Tanaka E."/>
            <person name="Takahashi Y."/>
            <person name="Iseki K."/>
            <person name="Muto C."/>
            <person name="Satou K."/>
            <person name="Teruya K."/>
            <person name="Shiroma A."/>
            <person name="Shimoji M."/>
            <person name="Hirano T."/>
            <person name="Itoh T."/>
            <person name="Kaga A."/>
            <person name="Tomooka N."/>
        </authorList>
    </citation>
    <scope>NUCLEOTIDE SEQUENCE [LARGE SCALE GENOMIC DNA]</scope>
    <source>
        <strain evidence="3">cv. Shumari</strain>
    </source>
</reference>
<feature type="compositionally biased region" description="Polar residues" evidence="1">
    <location>
        <begin position="7"/>
        <end position="24"/>
    </location>
</feature>
<dbReference type="Proteomes" id="UP000291084">
    <property type="component" value="Chromosome 1"/>
</dbReference>